<dbReference type="GO" id="GO:0005524">
    <property type="term" value="F:ATP binding"/>
    <property type="evidence" value="ECO:0007669"/>
    <property type="project" value="UniProtKB-KW"/>
</dbReference>
<sequence>MTLVSAQNITYSINENKLFHNLSFGVNSGEGLHIKGGNGSGKSTLLRIILGITTPTKGLIKRCSEDLKISYLGHKNAIKNYLTPIENLELLFNDVEIKIAYEWLYKFNLSHVQDELAASLSFGQQKKLALIRVLAQSPELIVLDEPFVGLDQTAADQLNHFLEEQLSEGVGLIFTSHINPKISCKVLDLEAKNV</sequence>
<keyword evidence="2" id="KW-0547">Nucleotide-binding</keyword>
<gene>
    <name evidence="6" type="primary">ccmA</name>
    <name evidence="6" type="ORF">EVB01_01255</name>
</gene>
<dbReference type="AlphaFoldDB" id="A0A520LSV9"/>
<dbReference type="Gene3D" id="3.40.50.300">
    <property type="entry name" value="P-loop containing nucleotide triphosphate hydrolases"/>
    <property type="match status" value="1"/>
</dbReference>
<evidence type="ECO:0000313" key="7">
    <source>
        <dbReference type="Proteomes" id="UP000319023"/>
    </source>
</evidence>
<dbReference type="Pfam" id="PF00005">
    <property type="entry name" value="ABC_tran"/>
    <property type="match status" value="1"/>
</dbReference>
<keyword evidence="1" id="KW-0813">Transport</keyword>
<organism evidence="6 7">
    <name type="scientific">SAR86 cluster bacterium</name>
    <dbReference type="NCBI Taxonomy" id="2030880"/>
    <lineage>
        <taxon>Bacteria</taxon>
        <taxon>Pseudomonadati</taxon>
        <taxon>Pseudomonadota</taxon>
        <taxon>Gammaproteobacteria</taxon>
        <taxon>SAR86 cluster</taxon>
    </lineage>
</organism>
<dbReference type="PANTHER" id="PTHR42939">
    <property type="entry name" value="ABC TRANSPORTER ATP-BINDING PROTEIN ALBC-RELATED"/>
    <property type="match status" value="1"/>
</dbReference>
<dbReference type="InterPro" id="IPR051782">
    <property type="entry name" value="ABC_Transporter_VariousFunc"/>
</dbReference>
<dbReference type="PANTHER" id="PTHR42939:SF1">
    <property type="entry name" value="ABC TRANSPORTER ATP-BINDING PROTEIN ALBC-RELATED"/>
    <property type="match status" value="1"/>
</dbReference>
<dbReference type="PROSITE" id="PS00211">
    <property type="entry name" value="ABC_TRANSPORTER_1"/>
    <property type="match status" value="1"/>
</dbReference>
<reference evidence="6 7" key="1">
    <citation type="submission" date="2019-02" db="EMBL/GenBank/DDBJ databases">
        <title>Prokaryotic population dynamics and viral predation in marine succession experiment using metagenomics: the confinement effect.</title>
        <authorList>
            <person name="Haro-Moreno J.M."/>
            <person name="Rodriguez-Valera F."/>
            <person name="Lopez-Perez M."/>
        </authorList>
    </citation>
    <scope>NUCLEOTIDE SEQUENCE [LARGE SCALE GENOMIC DNA]</scope>
    <source>
        <strain evidence="6">MED-G168</strain>
    </source>
</reference>
<dbReference type="GO" id="GO:0016887">
    <property type="term" value="F:ATP hydrolysis activity"/>
    <property type="evidence" value="ECO:0007669"/>
    <property type="project" value="InterPro"/>
</dbReference>
<dbReference type="EMBL" id="SHBN01000016">
    <property type="protein sequence ID" value="RZO12091.1"/>
    <property type="molecule type" value="Genomic_DNA"/>
</dbReference>
<dbReference type="SUPFAM" id="SSF52540">
    <property type="entry name" value="P-loop containing nucleoside triphosphate hydrolases"/>
    <property type="match status" value="1"/>
</dbReference>
<evidence type="ECO:0000256" key="2">
    <source>
        <dbReference type="ARBA" id="ARBA00022741"/>
    </source>
</evidence>
<evidence type="ECO:0000259" key="5">
    <source>
        <dbReference type="PROSITE" id="PS50893"/>
    </source>
</evidence>
<evidence type="ECO:0000256" key="4">
    <source>
        <dbReference type="ARBA" id="ARBA00022840"/>
    </source>
</evidence>
<keyword evidence="4 6" id="KW-0067">ATP-binding</keyword>
<proteinExistence type="predicted"/>
<dbReference type="GO" id="GO:0022857">
    <property type="term" value="F:transmembrane transporter activity"/>
    <property type="evidence" value="ECO:0007669"/>
    <property type="project" value="InterPro"/>
</dbReference>
<protein>
    <submittedName>
        <fullName evidence="6">Heme ABC exporter ATP-binding protein CcmA</fullName>
    </submittedName>
</protein>
<feature type="domain" description="ABC transporter" evidence="5">
    <location>
        <begin position="4"/>
        <end position="194"/>
    </location>
</feature>
<dbReference type="SMART" id="SM00382">
    <property type="entry name" value="AAA"/>
    <property type="match status" value="1"/>
</dbReference>
<evidence type="ECO:0000256" key="1">
    <source>
        <dbReference type="ARBA" id="ARBA00022448"/>
    </source>
</evidence>
<accession>A0A520LSV9</accession>
<dbReference type="InterPro" id="IPR003593">
    <property type="entry name" value="AAA+_ATPase"/>
</dbReference>
<name>A0A520LSV9_9GAMM</name>
<evidence type="ECO:0000256" key="3">
    <source>
        <dbReference type="ARBA" id="ARBA00022748"/>
    </source>
</evidence>
<dbReference type="InterPro" id="IPR017871">
    <property type="entry name" value="ABC_transporter-like_CS"/>
</dbReference>
<keyword evidence="3" id="KW-0201">Cytochrome c-type biogenesis</keyword>
<evidence type="ECO:0000313" key="6">
    <source>
        <dbReference type="EMBL" id="RZO12091.1"/>
    </source>
</evidence>
<dbReference type="InterPro" id="IPR027417">
    <property type="entry name" value="P-loop_NTPase"/>
</dbReference>
<dbReference type="InterPro" id="IPR005895">
    <property type="entry name" value="ABC_transptr_haem_export_CcmA"/>
</dbReference>
<dbReference type="NCBIfam" id="TIGR01189">
    <property type="entry name" value="ccmA"/>
    <property type="match status" value="1"/>
</dbReference>
<comment type="caution">
    <text evidence="6">The sequence shown here is derived from an EMBL/GenBank/DDBJ whole genome shotgun (WGS) entry which is preliminary data.</text>
</comment>
<dbReference type="GO" id="GO:0017004">
    <property type="term" value="P:cytochrome complex assembly"/>
    <property type="evidence" value="ECO:0007669"/>
    <property type="project" value="UniProtKB-KW"/>
</dbReference>
<dbReference type="PROSITE" id="PS50893">
    <property type="entry name" value="ABC_TRANSPORTER_2"/>
    <property type="match status" value="1"/>
</dbReference>
<dbReference type="Proteomes" id="UP000319023">
    <property type="component" value="Unassembled WGS sequence"/>
</dbReference>
<dbReference type="InterPro" id="IPR003439">
    <property type="entry name" value="ABC_transporter-like_ATP-bd"/>
</dbReference>